<comment type="caution">
    <text evidence="1">The sequence shown here is derived from an EMBL/GenBank/DDBJ whole genome shotgun (WGS) entry which is preliminary data.</text>
</comment>
<keyword evidence="2" id="KW-1185">Reference proteome</keyword>
<sequence length="271" mass="31253">MAMFLNCQYYSTALQHNTQIQVIIPTPEGQEQITGEETKKRYDYKKGLPVVYLLHGAYGDCSSWVRFSNIERYAQSHQIVAVMASVENSFYQNMYHGNPYFTYITEELPAFVTALFPVSEKREDTFVAGFSMGGYGAWYVGLSCPERYSKIAGMSAAMDIAELGKQCRDGKVEGPFAWENIFDNPEQLAGTEKDIFELYRRCQENGVIPELYQACGTKDFLYEMNLDAKRRLEKMGAKLTWSETEGAMHNWDYWDKEIQKILDWMMNKTCI</sequence>
<evidence type="ECO:0000313" key="2">
    <source>
        <dbReference type="Proteomes" id="UP000822142"/>
    </source>
</evidence>
<gene>
    <name evidence="1" type="ORF">G5A70_02835</name>
</gene>
<evidence type="ECO:0000313" key="1">
    <source>
        <dbReference type="EMBL" id="NSJ85142.1"/>
    </source>
</evidence>
<dbReference type="PANTHER" id="PTHR48098:SF1">
    <property type="entry name" value="DIACYLGLYCEROL ACYLTRANSFERASE_MYCOLYLTRANSFERASE AG85A"/>
    <property type="match status" value="1"/>
</dbReference>
<dbReference type="Proteomes" id="UP000822142">
    <property type="component" value="Unassembled WGS sequence"/>
</dbReference>
<organism evidence="1 2">
    <name type="scientific">Blautia hansenii</name>
    <name type="common">Ruminococcus hansenii</name>
    <dbReference type="NCBI Taxonomy" id="1322"/>
    <lineage>
        <taxon>Bacteria</taxon>
        <taxon>Bacillati</taxon>
        <taxon>Bacillota</taxon>
        <taxon>Clostridia</taxon>
        <taxon>Lachnospirales</taxon>
        <taxon>Lachnospiraceae</taxon>
        <taxon>Blautia</taxon>
    </lineage>
</organism>
<dbReference type="InterPro" id="IPR029058">
    <property type="entry name" value="AB_hydrolase_fold"/>
</dbReference>
<reference evidence="1 2" key="1">
    <citation type="journal article" date="2020" name="Cell Host Microbe">
        <title>Functional and Genomic Variation between Human-Derived Isolates of Lachnospiraceae Reveals Inter- and Intra-Species Diversity.</title>
        <authorList>
            <person name="Sorbara M.T."/>
            <person name="Littmann E.R."/>
            <person name="Fontana E."/>
            <person name="Moody T.U."/>
            <person name="Kohout C.E."/>
            <person name="Gjonbalaj M."/>
            <person name="Eaton V."/>
            <person name="Seok R."/>
            <person name="Leiner I.M."/>
            <person name="Pamer E.G."/>
        </authorList>
    </citation>
    <scope>NUCLEOTIDE SEQUENCE [LARGE SCALE GENOMIC DNA]</scope>
    <source>
        <strain evidence="1 2">MSK.15.26</strain>
    </source>
</reference>
<dbReference type="EMBL" id="JAAITA010000002">
    <property type="protein sequence ID" value="NSJ85142.1"/>
    <property type="molecule type" value="Genomic_DNA"/>
</dbReference>
<name>A0ABX2I3X3_BLAHA</name>
<protein>
    <submittedName>
        <fullName evidence="1">Esterase family protein</fullName>
    </submittedName>
</protein>
<dbReference type="InterPro" id="IPR000801">
    <property type="entry name" value="Esterase-like"/>
</dbReference>
<dbReference type="Gene3D" id="3.40.50.1820">
    <property type="entry name" value="alpha/beta hydrolase"/>
    <property type="match status" value="1"/>
</dbReference>
<dbReference type="PANTHER" id="PTHR48098">
    <property type="entry name" value="ENTEROCHELIN ESTERASE-RELATED"/>
    <property type="match status" value="1"/>
</dbReference>
<proteinExistence type="predicted"/>
<dbReference type="SUPFAM" id="SSF53474">
    <property type="entry name" value="alpha/beta-Hydrolases"/>
    <property type="match status" value="1"/>
</dbReference>
<dbReference type="Pfam" id="PF00756">
    <property type="entry name" value="Esterase"/>
    <property type="match status" value="1"/>
</dbReference>
<dbReference type="InterPro" id="IPR050583">
    <property type="entry name" value="Mycobacterial_A85_antigen"/>
</dbReference>
<accession>A0ABX2I3X3</accession>